<evidence type="ECO:0000313" key="10">
    <source>
        <dbReference type="EMBL" id="GJT00219.1"/>
    </source>
</evidence>
<evidence type="ECO:0000256" key="4">
    <source>
        <dbReference type="ARBA" id="ARBA00022801"/>
    </source>
</evidence>
<dbReference type="InterPro" id="IPR012337">
    <property type="entry name" value="RNaseH-like_sf"/>
</dbReference>
<proteinExistence type="predicted"/>
<protein>
    <submittedName>
        <fullName evidence="10">Ribonuclease H-like domain-containing protein</fullName>
    </submittedName>
</protein>
<dbReference type="InterPro" id="IPR036875">
    <property type="entry name" value="Znf_CCHC_sf"/>
</dbReference>
<dbReference type="PANTHER" id="PTHR42648:SF32">
    <property type="entry name" value="RIBONUCLEASE H-LIKE DOMAIN, GAG-PRE-INTEGRASE DOMAIN PROTEIN-RELATED"/>
    <property type="match status" value="1"/>
</dbReference>
<comment type="caution">
    <text evidence="10">The sequence shown here is derived from an EMBL/GenBank/DDBJ whole genome shotgun (WGS) entry which is preliminary data.</text>
</comment>
<dbReference type="Gene3D" id="3.30.420.10">
    <property type="entry name" value="Ribonuclease H-like superfamily/Ribonuclease H"/>
    <property type="match status" value="1"/>
</dbReference>
<dbReference type="CDD" id="cd09272">
    <property type="entry name" value="RNase_HI_RT_Ty1"/>
    <property type="match status" value="1"/>
</dbReference>
<dbReference type="CDD" id="cd22265">
    <property type="entry name" value="UDM1_RNF168"/>
    <property type="match status" value="1"/>
</dbReference>
<accession>A0ABQ5AGX0</accession>
<dbReference type="InterPro" id="IPR039537">
    <property type="entry name" value="Retrotran_Ty1/copia-like"/>
</dbReference>
<dbReference type="Pfam" id="PF25597">
    <property type="entry name" value="SH3_retrovirus"/>
    <property type="match status" value="1"/>
</dbReference>
<dbReference type="SUPFAM" id="SSF56672">
    <property type="entry name" value="DNA/RNA polymerases"/>
    <property type="match status" value="1"/>
</dbReference>
<keyword evidence="5" id="KW-0862">Zinc</keyword>
<dbReference type="InterPro" id="IPR001878">
    <property type="entry name" value="Znf_CCHC"/>
</dbReference>
<dbReference type="SUPFAM" id="SSF53098">
    <property type="entry name" value="Ribonuclease H-like"/>
    <property type="match status" value="1"/>
</dbReference>
<evidence type="ECO:0000259" key="8">
    <source>
        <dbReference type="PROSITE" id="PS50158"/>
    </source>
</evidence>
<dbReference type="SMART" id="SM00343">
    <property type="entry name" value="ZnF_C2HC"/>
    <property type="match status" value="1"/>
</dbReference>
<dbReference type="PANTHER" id="PTHR42648">
    <property type="entry name" value="TRANSPOSASE, PUTATIVE-RELATED"/>
    <property type="match status" value="1"/>
</dbReference>
<dbReference type="Pfam" id="PF22936">
    <property type="entry name" value="Pol_BBD"/>
    <property type="match status" value="1"/>
</dbReference>
<keyword evidence="11" id="KW-1185">Reference proteome</keyword>
<dbReference type="PROSITE" id="PS50158">
    <property type="entry name" value="ZF_CCHC"/>
    <property type="match status" value="1"/>
</dbReference>
<reference evidence="10" key="2">
    <citation type="submission" date="2022-01" db="EMBL/GenBank/DDBJ databases">
        <authorList>
            <person name="Yamashiro T."/>
            <person name="Shiraishi A."/>
            <person name="Satake H."/>
            <person name="Nakayama K."/>
        </authorList>
    </citation>
    <scope>NUCLEOTIDE SEQUENCE</scope>
</reference>
<keyword evidence="4" id="KW-0378">Hydrolase</keyword>
<dbReference type="Pfam" id="PF07727">
    <property type="entry name" value="RVT_2"/>
    <property type="match status" value="1"/>
</dbReference>
<feature type="compositionally biased region" description="Basic residues" evidence="7">
    <location>
        <begin position="1874"/>
        <end position="1884"/>
    </location>
</feature>
<dbReference type="Proteomes" id="UP001151760">
    <property type="component" value="Unassembled WGS sequence"/>
</dbReference>
<evidence type="ECO:0000259" key="9">
    <source>
        <dbReference type="PROSITE" id="PS50994"/>
    </source>
</evidence>
<dbReference type="Gene3D" id="4.10.60.10">
    <property type="entry name" value="Zinc finger, CCHC-type"/>
    <property type="match status" value="1"/>
</dbReference>
<sequence length="2055" mass="234024">MSTPIDFSAYVMNNLKIESLTQEHLVGPAFNLLKGTCRSRVELEYHFEEYYKAVTDRLDWNNPEGHEYPLNLSKPLPLIEDRGRQVVPVNYFINNDLEYLKGGSSSMKYTTFTTKTKAAKYDDIQGIEDMVPSLWSLVKLYKVREGDFPRLNLRDIEDMLLLLVQKKLFNLERDIIFDLNVALRMSDISNMTPYTAYNNPQGIIYLDKLKRNSLRMDYLPKTSWSKLDRRRSRIMIKAIDQQLFERRLIRNLDKFVGGREYGESGSLNGSLRYCFLLHFRCSFPRSSQNQRDLPRDIPFDRIEVLRNTKLLSGIEDSHYGPSDAMHNPPQPLKSDTKVFTMTIEILPEPTSNKLCDCETADDGVGYCRVIVNGDSPPPKKTIDGAEKTYPPTTAEEKLARKNELKARGTLLMALPNEHQLKFNSYKSAKSLMEAIEKRFRGNKESKKVHKTLLKQQYENFNGSLQSKWKTHTLIWRNKSDLDTLSMDDLYNNLKIYEAEVKGSSSISQNIQNVAFVSSNITGSTNEAVKKCSMEKRLMQIDPDDLEEMDLKWQMAMLTMRARRFLKKTGRNLGVNGTDTISFDKTKVECYNCHRRGHFVRECRANRNRETTRRTVPVEGTTSNSLVSQCDGFGYDWSDQVEEGPTNFALMAYTSSGSSSSLCSDFKGNVTTVGPKAVVSDEANAVKASACWVWRPKQKVLDHGNPQLELQEKGVIDSGCSRHMTGNKSYLSDYEEIDGGFVAFGGNSKGGKITGKDDYIRFSWVFFLATKDETSEILKTFITVIENLIDLKVKEIRCDNGTEFKNKVMNQFCEMKGIKREFSVARTSQQNGVAVRKNRTLIEAAWTMLADSKLLTTFWTEAVNTACYVQNRVLVIKPHNMPPYELFLGRKLALSFMRPFGCPVTILNTIDHLGKFDEKVDEGFFVGYSTNSKAFRVFNSRTMIVEENLHLKFSEDTPNITGSGPKWLFDIDALTKSMNHEPVVTGNHSNGNAGTKACNDAGKARVETVPGKDYILLPFLTQDPQHSSNSEDSSDARFKPLGEEEKKDAEHPENEYSEVLNTEETRINQEQDANVNSTNTINTAINVVNAAGIENNALNENIVYGCDDDPDMLNLEKIFYSDDDEGIRAEADMTNLNTNILVSPIPTTKIHKDHPVEQIIGDIHSAPQTRRMTKSLTNHVEPKKVIQALTDPSWIEAMQDELLQFKLQKVWTLVDLPYGKRAIVTKWVYRNKKDERVAKIEAIRLFLAYASFKDFVVYQMDVKSAFLYGKIEEEVYVCQPPGFEDLEFLDRVYKVEKALYGLHQAPRAWYETLSTYLLDNGFQRASTPMETSKPLLKDAEAEDVDVHLYRSMIGSLMYLTASRPDIMFVLCACARFQVTPKVSHLHAVKRIFRYLKGQPKLGLWYPKDSPFNLEAYTDSDYAGAIANSTTKAEYVAASSCCGQVLWIQNQLLDYGYNFMNTKIFIDNESTICIVKNPVFHSNTKHIEIRHHFIRDSNEKKLIQMIKIYTDHNVTDLLTKAFDVSRFQYLIARCLEWNGTATKDEIQVRAIRVTYYWKAKKATEISQSSGPIPLAADETVIKEWEDRMERAATTASSLEVEQDSEAQIRFEVASKQSNDPPLSRVNTLGSGEDSLKLKELMELFNAGVSKLMLLSINLLLPVLVYAARHSLTAVRHKYALTVNPTIYTTCIEQFWATSKAKTVNGECQIQALLDKKKVIITETSVRRDLKLEDVEGTNCLSTATIFAELERMGTMTSAIICLATNQKFNFSKYIFDNMVKNLKGEVKFLMYPRFVQVFLDNQVEGMTKHKGIYVTPSNTKKVFANMKRPGNGFSGKVTPLFYTMMVQASEDMGEDLAAPTDSYSTPIITQPLSSKPQKKKSRRKQRKDSGPTEPILDEATNEEHISTPSYDPPQSAKSITFRDPGESTTRTTLTPISSNIKDKVKAKLMKLWRIPLIDKKRTNILDEELAFKLQAEEEEQARLAREKAEEVKEANISWDNVQAMIEADRLLAERLQAREQKELTDEEKARLFIELLEKRKETLCSIKSSRKEEQATN</sequence>
<evidence type="ECO:0000256" key="2">
    <source>
        <dbReference type="ARBA" id="ARBA00022723"/>
    </source>
</evidence>
<evidence type="ECO:0000313" key="11">
    <source>
        <dbReference type="Proteomes" id="UP001151760"/>
    </source>
</evidence>
<feature type="region of interest" description="Disordered" evidence="7">
    <location>
        <begin position="1854"/>
        <end position="1930"/>
    </location>
</feature>
<dbReference type="InterPro" id="IPR013103">
    <property type="entry name" value="RVT_2"/>
</dbReference>
<dbReference type="InterPro" id="IPR036397">
    <property type="entry name" value="RNaseH_sf"/>
</dbReference>
<dbReference type="PROSITE" id="PS50994">
    <property type="entry name" value="INTEGRASE"/>
    <property type="match status" value="1"/>
</dbReference>
<evidence type="ECO:0000256" key="3">
    <source>
        <dbReference type="ARBA" id="ARBA00022750"/>
    </source>
</evidence>
<feature type="domain" description="Integrase catalytic" evidence="9">
    <location>
        <begin position="721"/>
        <end position="890"/>
    </location>
</feature>
<feature type="domain" description="CCHC-type" evidence="8">
    <location>
        <begin position="589"/>
        <end position="603"/>
    </location>
</feature>
<dbReference type="SUPFAM" id="SSF57756">
    <property type="entry name" value="Retrovirus zinc finger-like domains"/>
    <property type="match status" value="1"/>
</dbReference>
<keyword evidence="6" id="KW-0175">Coiled coil</keyword>
<name>A0ABQ5AGX0_9ASTR</name>
<evidence type="ECO:0000256" key="1">
    <source>
        <dbReference type="ARBA" id="ARBA00022670"/>
    </source>
</evidence>
<keyword evidence="3" id="KW-0064">Aspartyl protease</keyword>
<evidence type="ECO:0000256" key="5">
    <source>
        <dbReference type="PROSITE-ProRule" id="PRU00047"/>
    </source>
</evidence>
<dbReference type="InterPro" id="IPR043502">
    <property type="entry name" value="DNA/RNA_pol_sf"/>
</dbReference>
<organism evidence="10 11">
    <name type="scientific">Tanacetum coccineum</name>
    <dbReference type="NCBI Taxonomy" id="301880"/>
    <lineage>
        <taxon>Eukaryota</taxon>
        <taxon>Viridiplantae</taxon>
        <taxon>Streptophyta</taxon>
        <taxon>Embryophyta</taxon>
        <taxon>Tracheophyta</taxon>
        <taxon>Spermatophyta</taxon>
        <taxon>Magnoliopsida</taxon>
        <taxon>eudicotyledons</taxon>
        <taxon>Gunneridae</taxon>
        <taxon>Pentapetalae</taxon>
        <taxon>asterids</taxon>
        <taxon>campanulids</taxon>
        <taxon>Asterales</taxon>
        <taxon>Asteraceae</taxon>
        <taxon>Asteroideae</taxon>
        <taxon>Anthemideae</taxon>
        <taxon>Anthemidinae</taxon>
        <taxon>Tanacetum</taxon>
    </lineage>
</organism>
<feature type="coiled-coil region" evidence="6">
    <location>
        <begin position="1971"/>
        <end position="2025"/>
    </location>
</feature>
<dbReference type="EMBL" id="BQNB010012178">
    <property type="protein sequence ID" value="GJT00219.1"/>
    <property type="molecule type" value="Genomic_DNA"/>
</dbReference>
<gene>
    <name evidence="10" type="ORF">Tco_0821388</name>
</gene>
<dbReference type="InterPro" id="IPR054722">
    <property type="entry name" value="PolX-like_BBD"/>
</dbReference>
<keyword evidence="1" id="KW-0645">Protease</keyword>
<evidence type="ECO:0000256" key="7">
    <source>
        <dbReference type="SAM" id="MobiDB-lite"/>
    </source>
</evidence>
<reference evidence="10" key="1">
    <citation type="journal article" date="2022" name="Int. J. Mol. Sci.">
        <title>Draft Genome of Tanacetum Coccineum: Genomic Comparison of Closely Related Tanacetum-Family Plants.</title>
        <authorList>
            <person name="Yamashiro T."/>
            <person name="Shiraishi A."/>
            <person name="Nakayama K."/>
            <person name="Satake H."/>
        </authorList>
    </citation>
    <scope>NUCLEOTIDE SEQUENCE</scope>
</reference>
<keyword evidence="2" id="KW-0479">Metal-binding</keyword>
<dbReference type="InterPro" id="IPR057670">
    <property type="entry name" value="SH3_retrovirus"/>
</dbReference>
<evidence type="ECO:0000256" key="6">
    <source>
        <dbReference type="SAM" id="Coils"/>
    </source>
</evidence>
<dbReference type="InterPro" id="IPR001584">
    <property type="entry name" value="Integrase_cat-core"/>
</dbReference>
<keyword evidence="5" id="KW-0863">Zinc-finger</keyword>